<comment type="caution">
    <text evidence="9">The sequence shown here is derived from an EMBL/GenBank/DDBJ whole genome shotgun (WGS) entry which is preliminary data.</text>
</comment>
<feature type="transmembrane region" description="Helical" evidence="5">
    <location>
        <begin position="247"/>
        <end position="264"/>
    </location>
</feature>
<feature type="domain" description="NfeD1b N-terminal" evidence="8">
    <location>
        <begin position="47"/>
        <end position="208"/>
    </location>
</feature>
<comment type="subcellular location">
    <subcellularLocation>
        <location evidence="1">Membrane</location>
        <topology evidence="1">Multi-pass membrane protein</topology>
    </subcellularLocation>
</comment>
<dbReference type="InterPro" id="IPR056739">
    <property type="entry name" value="NfeD_membrane"/>
</dbReference>
<keyword evidence="3 5" id="KW-1133">Transmembrane helix</keyword>
<evidence type="ECO:0000259" key="8">
    <source>
        <dbReference type="Pfam" id="PF25145"/>
    </source>
</evidence>
<name>A0A833DV64_9CREN</name>
<organism evidence="9 10">
    <name type="scientific">Ignisphaera aggregans</name>
    <dbReference type="NCBI Taxonomy" id="334771"/>
    <lineage>
        <taxon>Archaea</taxon>
        <taxon>Thermoproteota</taxon>
        <taxon>Thermoprotei</taxon>
        <taxon>Desulfurococcales</taxon>
        <taxon>Desulfurococcaceae</taxon>
        <taxon>Ignisphaera</taxon>
    </lineage>
</organism>
<dbReference type="InterPro" id="IPR029045">
    <property type="entry name" value="ClpP/crotonase-like_dom_sf"/>
</dbReference>
<evidence type="ECO:0000256" key="5">
    <source>
        <dbReference type="SAM" id="Phobius"/>
    </source>
</evidence>
<evidence type="ECO:0000259" key="6">
    <source>
        <dbReference type="Pfam" id="PF01957"/>
    </source>
</evidence>
<dbReference type="PANTHER" id="PTHR33507:SF4">
    <property type="entry name" value="NODULATION COMPETITIVENESS PROTEIN NFED"/>
    <property type="match status" value="1"/>
</dbReference>
<sequence length="449" mass="48499">MGSEVRFSYLTLVCLLIALAIALESFCLAAETQFDAVLVAIDGYMSTIDRPVKEYVVDEGLRLAESRGVPLIVVINTYGGYGDAMLEIVNAFLNSKVPIIGFIKERALSAGSIVAISVHILAISPHGIIGAAQPVMYNPVTGQVKFVNESKIINPILARIRTCAEARNRNVTAATMFVTKNLVLTGEEAVKVGIADLVATSVDDMLDKIRGWTLKIGKTNYTIDIERYEVLNPSIRVLVYAFLRDPTINSIFWFLGFFGTFAALLSGRVDVLPFTIVMLLLGLIGSGMNVNAIALALLALGSVMLAVELFITPGFGILGVSGIIALIFGLLMTPFISGSEIYTSSAVLESIRSTLLIVGSGIGGFLGFVLYKAIESKKKRKAVGFAPEKSGVVGRAIDRIEPGKRGFVVVEGEYWEAISDEVIEPGEEIEVVERRGLLLKVRKRRTESA</sequence>
<evidence type="ECO:0000256" key="1">
    <source>
        <dbReference type="ARBA" id="ARBA00004141"/>
    </source>
</evidence>
<feature type="transmembrane region" description="Helical" evidence="5">
    <location>
        <begin position="350"/>
        <end position="371"/>
    </location>
</feature>
<evidence type="ECO:0000256" key="4">
    <source>
        <dbReference type="ARBA" id="ARBA00023136"/>
    </source>
</evidence>
<dbReference type="EMBL" id="DQTV01000067">
    <property type="protein sequence ID" value="HIP57145.1"/>
    <property type="molecule type" value="Genomic_DNA"/>
</dbReference>
<dbReference type="Pfam" id="PF01957">
    <property type="entry name" value="NfeD"/>
    <property type="match status" value="1"/>
</dbReference>
<dbReference type="SUPFAM" id="SSF141322">
    <property type="entry name" value="NfeD domain-like"/>
    <property type="match status" value="1"/>
</dbReference>
<dbReference type="Proteomes" id="UP000605805">
    <property type="component" value="Unassembled WGS sequence"/>
</dbReference>
<dbReference type="InterPro" id="IPR012340">
    <property type="entry name" value="NA-bd_OB-fold"/>
</dbReference>
<dbReference type="Pfam" id="PF25145">
    <property type="entry name" value="NfeD1b_N"/>
    <property type="match status" value="1"/>
</dbReference>
<dbReference type="Gene3D" id="2.40.50.140">
    <property type="entry name" value="Nucleic acid-binding proteins"/>
    <property type="match status" value="1"/>
</dbReference>
<feature type="domain" description="NfeD integral membrane" evidence="7">
    <location>
        <begin position="248"/>
        <end position="372"/>
    </location>
</feature>
<keyword evidence="4 5" id="KW-0472">Membrane</keyword>
<protein>
    <submittedName>
        <fullName evidence="9">Nodulation protein NfeD</fullName>
    </submittedName>
</protein>
<keyword evidence="2 5" id="KW-0812">Transmembrane</keyword>
<evidence type="ECO:0000256" key="2">
    <source>
        <dbReference type="ARBA" id="ARBA00022692"/>
    </source>
</evidence>
<dbReference type="Pfam" id="PF24961">
    <property type="entry name" value="NfeD_membrane"/>
    <property type="match status" value="1"/>
</dbReference>
<dbReference type="Gene3D" id="3.90.226.10">
    <property type="entry name" value="2-enoyl-CoA Hydratase, Chain A, domain 1"/>
    <property type="match status" value="1"/>
</dbReference>
<gene>
    <name evidence="9" type="ORF">EYH02_03635</name>
</gene>
<dbReference type="InterPro" id="IPR056738">
    <property type="entry name" value="NfeD1b_N"/>
</dbReference>
<feature type="transmembrane region" description="Helical" evidence="5">
    <location>
        <begin position="318"/>
        <end position="338"/>
    </location>
</feature>
<accession>A0A833DV64</accession>
<evidence type="ECO:0000259" key="7">
    <source>
        <dbReference type="Pfam" id="PF24961"/>
    </source>
</evidence>
<feature type="domain" description="NfeD-like C-terminal" evidence="6">
    <location>
        <begin position="393"/>
        <end position="443"/>
    </location>
</feature>
<evidence type="ECO:0000313" key="10">
    <source>
        <dbReference type="Proteomes" id="UP000605805"/>
    </source>
</evidence>
<dbReference type="GO" id="GO:0016020">
    <property type="term" value="C:membrane"/>
    <property type="evidence" value="ECO:0007669"/>
    <property type="project" value="UniProtKB-SubCell"/>
</dbReference>
<proteinExistence type="predicted"/>
<dbReference type="SUPFAM" id="SSF52096">
    <property type="entry name" value="ClpP/crotonase"/>
    <property type="match status" value="1"/>
</dbReference>
<evidence type="ECO:0000313" key="9">
    <source>
        <dbReference type="EMBL" id="HIP57145.1"/>
    </source>
</evidence>
<reference evidence="9" key="1">
    <citation type="journal article" date="2020" name="ISME J.">
        <title>Gammaproteobacteria mediating utilization of methyl-, sulfur- and petroleum organic compounds in deep ocean hydrothermal plumes.</title>
        <authorList>
            <person name="Zhou Z."/>
            <person name="Liu Y."/>
            <person name="Pan J."/>
            <person name="Cron B.R."/>
            <person name="Toner B.M."/>
            <person name="Anantharaman K."/>
            <person name="Breier J.A."/>
            <person name="Dick G.J."/>
            <person name="Li M."/>
        </authorList>
    </citation>
    <scope>NUCLEOTIDE SEQUENCE</scope>
    <source>
        <strain evidence="9">SZUA-1435</strain>
    </source>
</reference>
<dbReference type="InterPro" id="IPR002810">
    <property type="entry name" value="NfeD-like_C"/>
</dbReference>
<evidence type="ECO:0000256" key="3">
    <source>
        <dbReference type="ARBA" id="ARBA00022989"/>
    </source>
</evidence>
<dbReference type="PANTHER" id="PTHR33507">
    <property type="entry name" value="INNER MEMBRANE PROTEIN YBBJ"/>
    <property type="match status" value="1"/>
</dbReference>
<dbReference type="InterPro" id="IPR052165">
    <property type="entry name" value="Membrane_assoc_protease"/>
</dbReference>
<dbReference type="AlphaFoldDB" id="A0A833DV64"/>